<protein>
    <submittedName>
        <fullName evidence="7">Outer membrane protein OmpA-like peptidoglycan-associated protein</fullName>
    </submittedName>
</protein>
<dbReference type="PANTHER" id="PTHR30329:SF21">
    <property type="entry name" value="LIPOPROTEIN YIAD-RELATED"/>
    <property type="match status" value="1"/>
</dbReference>
<reference evidence="7 8" key="1">
    <citation type="submission" date="2024-06" db="EMBL/GenBank/DDBJ databases">
        <title>Genomic Encyclopedia of Type Strains, Phase IV (KMG-IV): sequencing the most valuable type-strain genomes for metagenomic binning, comparative biology and taxonomic classification.</title>
        <authorList>
            <person name="Goeker M."/>
        </authorList>
    </citation>
    <scope>NUCLEOTIDE SEQUENCE [LARGE SCALE GENOMIC DNA]</scope>
    <source>
        <strain evidence="7 8">DSM 29388</strain>
    </source>
</reference>
<name>A0ABV2LU26_9FLAO</name>
<evidence type="ECO:0000256" key="3">
    <source>
        <dbReference type="ARBA" id="ARBA00023237"/>
    </source>
</evidence>
<evidence type="ECO:0000313" key="8">
    <source>
        <dbReference type="Proteomes" id="UP001549146"/>
    </source>
</evidence>
<dbReference type="InterPro" id="IPR036737">
    <property type="entry name" value="OmpA-like_sf"/>
</dbReference>
<dbReference type="Gene3D" id="2.60.120.560">
    <property type="entry name" value="Exo-inulinase, domain 1"/>
    <property type="match status" value="1"/>
</dbReference>
<evidence type="ECO:0000256" key="4">
    <source>
        <dbReference type="PROSITE-ProRule" id="PRU00473"/>
    </source>
</evidence>
<dbReference type="PROSITE" id="PS01068">
    <property type="entry name" value="OMPA_1"/>
    <property type="match status" value="1"/>
</dbReference>
<dbReference type="InterPro" id="IPR006664">
    <property type="entry name" value="OMP_bac"/>
</dbReference>
<proteinExistence type="predicted"/>
<keyword evidence="3" id="KW-0998">Cell outer membrane</keyword>
<feature type="region of interest" description="Disordered" evidence="5">
    <location>
        <begin position="40"/>
        <end position="90"/>
    </location>
</feature>
<sequence length="420" mass="46483">MKKLFALSLCVIGTSFSEAQFLEKLADKAVNAAERTVERRVEREAEKKTNEAIDGVLDGNKKETNTKNNPRNKENNSSTSTKGKEVNVTKESDFVPGNSLVFSDDFQKDAKGDFPAKWNTNGSGQVVTIDNTKWLALNHNSAAHPELTKALPENSTISFDLLLVSKKGETTPTIQFGLTKSKNILKEKTEQGRFYIQLRKYADKNSKTLEYGLNQTPIGNKSDFPLNNYVNEILHVDIAINGTRIRVYLDGEKIIDLPKALTPELRNNFFITNSMVIPATQTPLYISNLRIASADVDARSSVAKDLFEKGSASTSDILFDTGKSTIKSSSHPILDELGTSIKNSKSTIVIIGHTDSDGSEDANQKLSEQRAESVKNYLITKFKIPSNQILTSGKGESEPVSNNNTEDGKKQNRRVEFKKL</sequence>
<evidence type="ECO:0000313" key="7">
    <source>
        <dbReference type="EMBL" id="MET3732065.1"/>
    </source>
</evidence>
<dbReference type="RefSeq" id="WP_354508920.1">
    <property type="nucleotide sequence ID" value="NZ_JBEPMO010000008.1"/>
</dbReference>
<feature type="domain" description="OmpA-like" evidence="6">
    <location>
        <begin position="306"/>
        <end position="420"/>
    </location>
</feature>
<dbReference type="PANTHER" id="PTHR30329">
    <property type="entry name" value="STATOR ELEMENT OF FLAGELLAR MOTOR COMPLEX"/>
    <property type="match status" value="1"/>
</dbReference>
<evidence type="ECO:0000256" key="1">
    <source>
        <dbReference type="ARBA" id="ARBA00004442"/>
    </source>
</evidence>
<gene>
    <name evidence="7" type="ORF">ABID46_001649</name>
</gene>
<evidence type="ECO:0000256" key="5">
    <source>
        <dbReference type="SAM" id="MobiDB-lite"/>
    </source>
</evidence>
<feature type="compositionally biased region" description="Basic and acidic residues" evidence="5">
    <location>
        <begin position="406"/>
        <end position="420"/>
    </location>
</feature>
<dbReference type="Pfam" id="PF00691">
    <property type="entry name" value="OmpA"/>
    <property type="match status" value="1"/>
</dbReference>
<dbReference type="Proteomes" id="UP001549146">
    <property type="component" value="Unassembled WGS sequence"/>
</dbReference>
<keyword evidence="8" id="KW-1185">Reference proteome</keyword>
<organism evidence="7 8">
    <name type="scientific">Moheibacter stercoris</name>
    <dbReference type="NCBI Taxonomy" id="1628251"/>
    <lineage>
        <taxon>Bacteria</taxon>
        <taxon>Pseudomonadati</taxon>
        <taxon>Bacteroidota</taxon>
        <taxon>Flavobacteriia</taxon>
        <taxon>Flavobacteriales</taxon>
        <taxon>Weeksellaceae</taxon>
        <taxon>Moheibacter</taxon>
    </lineage>
</organism>
<dbReference type="CDD" id="cd07185">
    <property type="entry name" value="OmpA_C-like"/>
    <property type="match status" value="1"/>
</dbReference>
<feature type="region of interest" description="Disordered" evidence="5">
    <location>
        <begin position="389"/>
        <end position="420"/>
    </location>
</feature>
<dbReference type="PROSITE" id="PS51123">
    <property type="entry name" value="OMPA_2"/>
    <property type="match status" value="1"/>
</dbReference>
<dbReference type="SUPFAM" id="SSF103088">
    <property type="entry name" value="OmpA-like"/>
    <property type="match status" value="1"/>
</dbReference>
<feature type="compositionally biased region" description="Basic and acidic residues" evidence="5">
    <location>
        <begin position="40"/>
        <end position="51"/>
    </location>
</feature>
<keyword evidence="2 4" id="KW-0472">Membrane</keyword>
<dbReference type="EMBL" id="JBEPMO010000008">
    <property type="protein sequence ID" value="MET3732065.1"/>
    <property type="molecule type" value="Genomic_DNA"/>
</dbReference>
<accession>A0ABV2LU26</accession>
<dbReference type="PRINTS" id="PR01021">
    <property type="entry name" value="OMPADOMAIN"/>
</dbReference>
<comment type="subcellular location">
    <subcellularLocation>
        <location evidence="1">Cell outer membrane</location>
    </subcellularLocation>
</comment>
<dbReference type="Gene3D" id="3.30.1330.60">
    <property type="entry name" value="OmpA-like domain"/>
    <property type="match status" value="1"/>
</dbReference>
<evidence type="ECO:0000256" key="2">
    <source>
        <dbReference type="ARBA" id="ARBA00023136"/>
    </source>
</evidence>
<evidence type="ECO:0000259" key="6">
    <source>
        <dbReference type="PROSITE" id="PS51123"/>
    </source>
</evidence>
<comment type="caution">
    <text evidence="7">The sequence shown here is derived from an EMBL/GenBank/DDBJ whole genome shotgun (WGS) entry which is preliminary data.</text>
</comment>
<dbReference type="InterPro" id="IPR006665">
    <property type="entry name" value="OmpA-like"/>
</dbReference>
<dbReference type="InterPro" id="IPR050330">
    <property type="entry name" value="Bact_OuterMem_StrucFunc"/>
</dbReference>
<dbReference type="InterPro" id="IPR006690">
    <property type="entry name" value="OMPA-like_CS"/>
</dbReference>